<sequence>MEPKELSLTSVTSYHVSSISDDERCCTSIAVEAIPILDKLTSNLNSASTIPNVDQLCTIVDLHSRQFSPFPPVRTSHRFPPVRTSCRSSLPPPFSEAIVHGSADKPVKASASKRSQLMESHRQELKHGGADLRRCLI</sequence>
<name>A0AAP0BSI1_9ASPA</name>
<proteinExistence type="predicted"/>
<comment type="caution">
    <text evidence="1">The sequence shown here is derived from an EMBL/GenBank/DDBJ whole genome shotgun (WGS) entry which is preliminary data.</text>
</comment>
<keyword evidence="2" id="KW-1185">Reference proteome</keyword>
<gene>
    <name evidence="1" type="ORF">KSP39_PZI005206</name>
</gene>
<dbReference type="Proteomes" id="UP001418222">
    <property type="component" value="Unassembled WGS sequence"/>
</dbReference>
<reference evidence="1 2" key="1">
    <citation type="journal article" date="2022" name="Nat. Plants">
        <title>Genomes of leafy and leafless Platanthera orchids illuminate the evolution of mycoheterotrophy.</title>
        <authorList>
            <person name="Li M.H."/>
            <person name="Liu K.W."/>
            <person name="Li Z."/>
            <person name="Lu H.C."/>
            <person name="Ye Q.L."/>
            <person name="Zhang D."/>
            <person name="Wang J.Y."/>
            <person name="Li Y.F."/>
            <person name="Zhong Z.M."/>
            <person name="Liu X."/>
            <person name="Yu X."/>
            <person name="Liu D.K."/>
            <person name="Tu X.D."/>
            <person name="Liu B."/>
            <person name="Hao Y."/>
            <person name="Liao X.Y."/>
            <person name="Jiang Y.T."/>
            <person name="Sun W.H."/>
            <person name="Chen J."/>
            <person name="Chen Y.Q."/>
            <person name="Ai Y."/>
            <person name="Zhai J.W."/>
            <person name="Wu S.S."/>
            <person name="Zhou Z."/>
            <person name="Hsiao Y.Y."/>
            <person name="Wu W.L."/>
            <person name="Chen Y.Y."/>
            <person name="Lin Y.F."/>
            <person name="Hsu J.L."/>
            <person name="Li C.Y."/>
            <person name="Wang Z.W."/>
            <person name="Zhao X."/>
            <person name="Zhong W.Y."/>
            <person name="Ma X.K."/>
            <person name="Ma L."/>
            <person name="Huang J."/>
            <person name="Chen G.Z."/>
            <person name="Huang M.Z."/>
            <person name="Huang L."/>
            <person name="Peng D.H."/>
            <person name="Luo Y.B."/>
            <person name="Zou S.Q."/>
            <person name="Chen S.P."/>
            <person name="Lan S."/>
            <person name="Tsai W.C."/>
            <person name="Van de Peer Y."/>
            <person name="Liu Z.J."/>
        </authorList>
    </citation>
    <scope>NUCLEOTIDE SEQUENCE [LARGE SCALE GENOMIC DNA]</scope>
    <source>
        <strain evidence="1">Lor287</strain>
    </source>
</reference>
<protein>
    <submittedName>
        <fullName evidence="1">Uncharacterized protein</fullName>
    </submittedName>
</protein>
<accession>A0AAP0BSI1</accession>
<evidence type="ECO:0000313" key="2">
    <source>
        <dbReference type="Proteomes" id="UP001418222"/>
    </source>
</evidence>
<dbReference type="AlphaFoldDB" id="A0AAP0BSI1"/>
<evidence type="ECO:0000313" key="1">
    <source>
        <dbReference type="EMBL" id="KAK8949335.1"/>
    </source>
</evidence>
<organism evidence="1 2">
    <name type="scientific">Platanthera zijinensis</name>
    <dbReference type="NCBI Taxonomy" id="2320716"/>
    <lineage>
        <taxon>Eukaryota</taxon>
        <taxon>Viridiplantae</taxon>
        <taxon>Streptophyta</taxon>
        <taxon>Embryophyta</taxon>
        <taxon>Tracheophyta</taxon>
        <taxon>Spermatophyta</taxon>
        <taxon>Magnoliopsida</taxon>
        <taxon>Liliopsida</taxon>
        <taxon>Asparagales</taxon>
        <taxon>Orchidaceae</taxon>
        <taxon>Orchidoideae</taxon>
        <taxon>Orchideae</taxon>
        <taxon>Orchidinae</taxon>
        <taxon>Platanthera</taxon>
    </lineage>
</organism>
<dbReference type="EMBL" id="JBBWWQ010000004">
    <property type="protein sequence ID" value="KAK8949335.1"/>
    <property type="molecule type" value="Genomic_DNA"/>
</dbReference>